<name>A0A0B1SA29_OESDE</name>
<evidence type="ECO:0000313" key="2">
    <source>
        <dbReference type="Proteomes" id="UP000053660"/>
    </source>
</evidence>
<dbReference type="AlphaFoldDB" id="A0A0B1SA29"/>
<organism evidence="1 2">
    <name type="scientific">Oesophagostomum dentatum</name>
    <name type="common">Nodular worm</name>
    <dbReference type="NCBI Taxonomy" id="61180"/>
    <lineage>
        <taxon>Eukaryota</taxon>
        <taxon>Metazoa</taxon>
        <taxon>Ecdysozoa</taxon>
        <taxon>Nematoda</taxon>
        <taxon>Chromadorea</taxon>
        <taxon>Rhabditida</taxon>
        <taxon>Rhabditina</taxon>
        <taxon>Rhabditomorpha</taxon>
        <taxon>Strongyloidea</taxon>
        <taxon>Strongylidae</taxon>
        <taxon>Oesophagostomum</taxon>
    </lineage>
</organism>
<reference evidence="1 2" key="1">
    <citation type="submission" date="2014-03" db="EMBL/GenBank/DDBJ databases">
        <title>Draft genome of the hookworm Oesophagostomum dentatum.</title>
        <authorList>
            <person name="Mitreva M."/>
        </authorList>
    </citation>
    <scope>NUCLEOTIDE SEQUENCE [LARGE SCALE GENOMIC DNA]</scope>
    <source>
        <strain evidence="1 2">OD-Hann</strain>
    </source>
</reference>
<proteinExistence type="predicted"/>
<gene>
    <name evidence="1" type="ORF">OESDEN_19570</name>
</gene>
<accession>A0A0B1SA29</accession>
<dbReference type="Proteomes" id="UP000053660">
    <property type="component" value="Unassembled WGS sequence"/>
</dbReference>
<evidence type="ECO:0000313" key="1">
    <source>
        <dbReference type="EMBL" id="KHJ80751.1"/>
    </source>
</evidence>
<sequence length="124" mass="13940">REGDKWEFKRDETVGLKAFEVGTLNLTVSTNEQQLVGNVGQGNEENALLSDESLVQYTATEFALKLYVLESAAYYLAGLLDERLPVVLDIENALIHVETHKRCAKQQYATCVDWPAYGRQTLLC</sequence>
<dbReference type="OrthoDB" id="354at2759"/>
<protein>
    <submittedName>
        <fullName evidence="1">Uncharacterized protein</fullName>
    </submittedName>
</protein>
<keyword evidence="2" id="KW-1185">Reference proteome</keyword>
<dbReference type="EMBL" id="KN599528">
    <property type="protein sequence ID" value="KHJ80751.1"/>
    <property type="molecule type" value="Genomic_DNA"/>
</dbReference>
<feature type="non-terminal residue" evidence="1">
    <location>
        <position position="1"/>
    </location>
</feature>